<evidence type="ECO:0000313" key="2">
    <source>
        <dbReference type="EMBL" id="MCG7504624.1"/>
    </source>
</evidence>
<comment type="caution">
    <text evidence="2">The sequence shown here is derived from an EMBL/GenBank/DDBJ whole genome shotgun (WGS) entry which is preliminary data.</text>
</comment>
<dbReference type="InterPro" id="IPR011991">
    <property type="entry name" value="ArsR-like_HTH"/>
</dbReference>
<dbReference type="PRINTS" id="PR00778">
    <property type="entry name" value="HTHARSR"/>
</dbReference>
<dbReference type="Pfam" id="PF12840">
    <property type="entry name" value="HTH_20"/>
    <property type="match status" value="1"/>
</dbReference>
<dbReference type="PANTHER" id="PTHR38600">
    <property type="entry name" value="TRANSCRIPTIONAL REGULATORY PROTEIN"/>
    <property type="match status" value="1"/>
</dbReference>
<dbReference type="RefSeq" id="WP_239362847.1">
    <property type="nucleotide sequence ID" value="NZ_JAKREW010000003.1"/>
</dbReference>
<dbReference type="InterPro" id="IPR001845">
    <property type="entry name" value="HTH_ArsR_DNA-bd_dom"/>
</dbReference>
<dbReference type="InterPro" id="IPR036388">
    <property type="entry name" value="WH-like_DNA-bd_sf"/>
</dbReference>
<feature type="domain" description="HTH arsR-type" evidence="1">
    <location>
        <begin position="1"/>
        <end position="93"/>
    </location>
</feature>
<dbReference type="EMBL" id="JAKREW010000003">
    <property type="protein sequence ID" value="MCG7504624.1"/>
    <property type="molecule type" value="Genomic_DNA"/>
</dbReference>
<dbReference type="CDD" id="cd00090">
    <property type="entry name" value="HTH_ARSR"/>
    <property type="match status" value="1"/>
</dbReference>
<name>A0ABS9QB22_9HYPH</name>
<dbReference type="PANTHER" id="PTHR38600:SF1">
    <property type="entry name" value="TRANSCRIPTIONAL REGULATORY PROTEIN"/>
    <property type="match status" value="1"/>
</dbReference>
<reference evidence="2 3" key="1">
    <citation type="submission" date="2022-02" db="EMBL/GenBank/DDBJ databases">
        <title>Draft genome sequence of Mezorhizobium retamae strain IRAMC:0171 isolated from Retama raetam nodules.</title>
        <authorList>
            <person name="Bengaied R."/>
            <person name="Sbissi I."/>
            <person name="Huber K."/>
            <person name="Ghodbane F."/>
            <person name="Nouioui I."/>
            <person name="Tarhouni M."/>
            <person name="Gtari M."/>
        </authorList>
    </citation>
    <scope>NUCLEOTIDE SEQUENCE [LARGE SCALE GENOMIC DNA]</scope>
    <source>
        <strain evidence="2 3">IRAMC:0171</strain>
    </source>
</reference>
<dbReference type="NCBIfam" id="NF033788">
    <property type="entry name" value="HTH_metalloreg"/>
    <property type="match status" value="1"/>
</dbReference>
<dbReference type="SMART" id="SM00418">
    <property type="entry name" value="HTH_ARSR"/>
    <property type="match status" value="1"/>
</dbReference>
<dbReference type="PROSITE" id="PS50987">
    <property type="entry name" value="HTH_ARSR_2"/>
    <property type="match status" value="1"/>
</dbReference>
<proteinExistence type="predicted"/>
<dbReference type="InterPro" id="IPR036390">
    <property type="entry name" value="WH_DNA-bd_sf"/>
</dbReference>
<organism evidence="2 3">
    <name type="scientific">Mesorhizobium retamae</name>
    <dbReference type="NCBI Taxonomy" id="2912854"/>
    <lineage>
        <taxon>Bacteria</taxon>
        <taxon>Pseudomonadati</taxon>
        <taxon>Pseudomonadota</taxon>
        <taxon>Alphaproteobacteria</taxon>
        <taxon>Hyphomicrobiales</taxon>
        <taxon>Phyllobacteriaceae</taxon>
        <taxon>Mesorhizobium</taxon>
    </lineage>
</organism>
<accession>A0ABS9QB22</accession>
<evidence type="ECO:0000313" key="3">
    <source>
        <dbReference type="Proteomes" id="UP001201701"/>
    </source>
</evidence>
<gene>
    <name evidence="2" type="ORF">L4923_06270</name>
</gene>
<dbReference type="Proteomes" id="UP001201701">
    <property type="component" value="Unassembled WGS sequence"/>
</dbReference>
<dbReference type="SUPFAM" id="SSF46785">
    <property type="entry name" value="Winged helix' DNA-binding domain"/>
    <property type="match status" value="1"/>
</dbReference>
<evidence type="ECO:0000259" key="1">
    <source>
        <dbReference type="PROSITE" id="PS50987"/>
    </source>
</evidence>
<protein>
    <submittedName>
        <fullName evidence="2">Metalloregulator ArsR/SmtB family transcription factor</fullName>
    </submittedName>
</protein>
<dbReference type="Gene3D" id="1.10.10.10">
    <property type="entry name" value="Winged helix-like DNA-binding domain superfamily/Winged helix DNA-binding domain"/>
    <property type="match status" value="1"/>
</dbReference>
<sequence length="115" mass="12822">MVRTSTQGDVFAAIADPTRRRLLERIGNRERSVAELTAEVGATVANVSLHLQVLSRAGLVQRRPVGRQRLYRLNPTPLIIVADWTAKLSAFWTEKLDGLVELAEKLDAETDRSDI</sequence>
<keyword evidence="3" id="KW-1185">Reference proteome</keyword>